<accession>A0A2P7EBB9</accession>
<comment type="caution">
    <text evidence="2">The sequence shown here is derived from an EMBL/GenBank/DDBJ whole genome shotgun (WGS) entry which is preliminary data.</text>
</comment>
<organism evidence="2 3">
    <name type="scientific">Synechococcus lacustris str. Tous</name>
    <dbReference type="NCBI Taxonomy" id="1910958"/>
    <lineage>
        <taxon>Bacteria</taxon>
        <taxon>Bacillati</taxon>
        <taxon>Cyanobacteriota</taxon>
        <taxon>Cyanophyceae</taxon>
        <taxon>Synechococcales</taxon>
        <taxon>Synechococcaceae</taxon>
        <taxon>Synechococcus</taxon>
    </lineage>
</organism>
<dbReference type="NCBIfam" id="TIGR00199">
    <property type="entry name" value="PncC_domain"/>
    <property type="match status" value="1"/>
</dbReference>
<evidence type="ECO:0000313" key="2">
    <source>
        <dbReference type="EMBL" id="PSI00488.1"/>
    </source>
</evidence>
<dbReference type="InterPro" id="IPR008136">
    <property type="entry name" value="CinA_C"/>
</dbReference>
<dbReference type="Pfam" id="PF02464">
    <property type="entry name" value="CinA"/>
    <property type="match status" value="1"/>
</dbReference>
<dbReference type="InterPro" id="IPR036653">
    <property type="entry name" value="CinA-like_C"/>
</dbReference>
<evidence type="ECO:0000313" key="3">
    <source>
        <dbReference type="Proteomes" id="UP000240206"/>
    </source>
</evidence>
<sequence>ANGIKQTLLGVPADTLANHGAVSEAVAIAMAEGVRKTTGADWGVAVTGIAGPAGGSASKPVGLVHFGVAGPEKSFGFVRLYGASRGREWIRGLSVGDALDQLRLALA</sequence>
<keyword evidence="3" id="KW-1185">Reference proteome</keyword>
<feature type="domain" description="CinA C-terminal" evidence="1">
    <location>
        <begin position="2"/>
        <end position="104"/>
    </location>
</feature>
<dbReference type="AlphaFoldDB" id="A0A2P7EBB9"/>
<dbReference type="Proteomes" id="UP000240206">
    <property type="component" value="Unassembled WGS sequence"/>
</dbReference>
<gene>
    <name evidence="2" type="ORF">C7K08_12900</name>
</gene>
<feature type="non-terminal residue" evidence="2">
    <location>
        <position position="1"/>
    </location>
</feature>
<dbReference type="SUPFAM" id="SSF142433">
    <property type="entry name" value="CinA-like"/>
    <property type="match status" value="1"/>
</dbReference>
<reference evidence="3" key="1">
    <citation type="submission" date="2018-03" db="EMBL/GenBank/DDBJ databases">
        <title>Ecological and genomic features of two cosmopolitan and abundant freshwater picocyanobacteria.</title>
        <authorList>
            <person name="Cabello-Yeves P.J."/>
            <person name="Picazo A."/>
            <person name="Camacho A."/>
            <person name="Callieri C."/>
            <person name="Rosselli R."/>
            <person name="Roda-Garcia J."/>
            <person name="Coutinho F.H."/>
            <person name="Rodriguez-Valera F."/>
        </authorList>
    </citation>
    <scope>NUCLEOTIDE SEQUENCE [LARGE SCALE GENOMIC DNA]</scope>
    <source>
        <strain evidence="3">Tous</strain>
    </source>
</reference>
<proteinExistence type="predicted"/>
<name>A0A2P7EBB9_9SYNE</name>
<dbReference type="Gene3D" id="3.90.950.20">
    <property type="entry name" value="CinA-like"/>
    <property type="match status" value="1"/>
</dbReference>
<evidence type="ECO:0000259" key="1">
    <source>
        <dbReference type="Pfam" id="PF02464"/>
    </source>
</evidence>
<dbReference type="RefSeq" id="WP_117434656.1">
    <property type="nucleotide sequence ID" value="NZ_PXVC01000115.1"/>
</dbReference>
<protein>
    <submittedName>
        <fullName evidence="2">Competence/damage-inducible protein A</fullName>
    </submittedName>
</protein>
<dbReference type="EMBL" id="PXVC01000115">
    <property type="protein sequence ID" value="PSI00488.1"/>
    <property type="molecule type" value="Genomic_DNA"/>
</dbReference>